<name>A0ACB9QLM9_9MYRT</name>
<protein>
    <submittedName>
        <fullName evidence="1">Uncharacterized protein</fullName>
    </submittedName>
</protein>
<reference evidence="2" key="1">
    <citation type="journal article" date="2023" name="Front. Plant Sci.">
        <title>Chromosomal-level genome assembly of Melastoma candidum provides insights into trichome evolution.</title>
        <authorList>
            <person name="Zhong Y."/>
            <person name="Wu W."/>
            <person name="Sun C."/>
            <person name="Zou P."/>
            <person name="Liu Y."/>
            <person name="Dai S."/>
            <person name="Zhou R."/>
        </authorList>
    </citation>
    <scope>NUCLEOTIDE SEQUENCE [LARGE SCALE GENOMIC DNA]</scope>
</reference>
<comment type="caution">
    <text evidence="1">The sequence shown here is derived from an EMBL/GenBank/DDBJ whole genome shotgun (WGS) entry which is preliminary data.</text>
</comment>
<accession>A0ACB9QLM9</accession>
<dbReference type="Proteomes" id="UP001057402">
    <property type="component" value="Chromosome 6"/>
</dbReference>
<sequence>MGRSFLAHLLPSLLFLAAAFTPAYALQKSYIVYLGRHSHDGELTLRAEESIRKSHYSLLGSVLGSNERARESIFYSYTKDINGFAAVMDEAEAAEIANKPDVLSVIPNIAYKLHTTRSWQFLGLEKNGVVSPGSVWEKARFGEGAIIGNLDTGVWPESRSFNDEGFGPIPSRWKGICQKGVNDGMFCNRKLIGVRYYVKGYLAAGGRLPNATVSTARDRDGHGTHTLSTAGGSFAPNANLFGRGNGTAKGGSPRSRVAAYKVCGDNGCFSTDILAAFDDAIADGVGAISVSLGSDFPLDFIYDSTAIGAFHAVMRGVVVVVSAGNSGPYAGTVSNLAPWMFTVAASTMDREFTSYVALGNKVRLKGASISEKGLPRGDFYHLISAADANAANATAKDALLCLAGTLDPSKARDKILVCLRGINARVEKGEQALLAGAAGMILANDKADGNDIIADPHVLPAAHLTYKDGQIVFAYVNSTRLPTAFLTRATTYLDTKPAPFIASFSSRGPNPLDPAILKPDITAPGVNVLAAYSEATSPTDQPFDLRRVPFNVLSGTSMSCPHVSGIVGLLKTAYPEWSPAAIRSAIMTTAVTQDNERESILDSNFIKATPFDYGAGHVHPTQILDPGLIYDLGPYDYVNYLCGRGYSSTLVRVFTNESYTCPPKFSISNFNYPSITIPNLHTKMVITRRVTNVGPPGKYTAQVKAPAGVSVSVRPVEMVFKKTGEEKEFKVVFKPGRLKKGVYAFGGLNWSDGKHNVRSPLVVKRR</sequence>
<keyword evidence="2" id="KW-1185">Reference proteome</keyword>
<gene>
    <name evidence="1" type="ORF">MLD38_022119</name>
</gene>
<evidence type="ECO:0000313" key="2">
    <source>
        <dbReference type="Proteomes" id="UP001057402"/>
    </source>
</evidence>
<organism evidence="1 2">
    <name type="scientific">Melastoma candidum</name>
    <dbReference type="NCBI Taxonomy" id="119954"/>
    <lineage>
        <taxon>Eukaryota</taxon>
        <taxon>Viridiplantae</taxon>
        <taxon>Streptophyta</taxon>
        <taxon>Embryophyta</taxon>
        <taxon>Tracheophyta</taxon>
        <taxon>Spermatophyta</taxon>
        <taxon>Magnoliopsida</taxon>
        <taxon>eudicotyledons</taxon>
        <taxon>Gunneridae</taxon>
        <taxon>Pentapetalae</taxon>
        <taxon>rosids</taxon>
        <taxon>malvids</taxon>
        <taxon>Myrtales</taxon>
        <taxon>Melastomataceae</taxon>
        <taxon>Melastomatoideae</taxon>
        <taxon>Melastomateae</taxon>
        <taxon>Melastoma</taxon>
    </lineage>
</organism>
<evidence type="ECO:0000313" key="1">
    <source>
        <dbReference type="EMBL" id="KAI4366215.1"/>
    </source>
</evidence>
<proteinExistence type="predicted"/>
<dbReference type="EMBL" id="CM042885">
    <property type="protein sequence ID" value="KAI4366215.1"/>
    <property type="molecule type" value="Genomic_DNA"/>
</dbReference>